<evidence type="ECO:0000256" key="4">
    <source>
        <dbReference type="ARBA" id="ARBA00022927"/>
    </source>
</evidence>
<evidence type="ECO:0000313" key="7">
    <source>
        <dbReference type="Proteomes" id="UP001626550"/>
    </source>
</evidence>
<keyword evidence="3" id="KW-0813">Transport</keyword>
<dbReference type="InterPro" id="IPR036390">
    <property type="entry name" value="WH_DNA-bd_sf"/>
</dbReference>
<dbReference type="GO" id="GO:0016236">
    <property type="term" value="P:macroautophagy"/>
    <property type="evidence" value="ECO:0007669"/>
    <property type="project" value="UniProtKB-ARBA"/>
</dbReference>
<evidence type="ECO:0000256" key="1">
    <source>
        <dbReference type="ARBA" id="ARBA00009674"/>
    </source>
</evidence>
<accession>A0ABD2Q276</accession>
<protein>
    <recommendedName>
        <fullName evidence="2">Vacuolar protein-sorting-associated protein 25</fullName>
    </recommendedName>
    <alternativeName>
        <fullName evidence="5">ESCRT-II complex subunit VPS25</fullName>
    </alternativeName>
</protein>
<organism evidence="6 7">
    <name type="scientific">Cichlidogyrus casuarinus</name>
    <dbReference type="NCBI Taxonomy" id="1844966"/>
    <lineage>
        <taxon>Eukaryota</taxon>
        <taxon>Metazoa</taxon>
        <taxon>Spiralia</taxon>
        <taxon>Lophotrochozoa</taxon>
        <taxon>Platyhelminthes</taxon>
        <taxon>Monogenea</taxon>
        <taxon>Monopisthocotylea</taxon>
        <taxon>Dactylogyridea</taxon>
        <taxon>Ancyrocephalidae</taxon>
        <taxon>Cichlidogyrus</taxon>
    </lineage>
</organism>
<evidence type="ECO:0000256" key="5">
    <source>
        <dbReference type="ARBA" id="ARBA00030094"/>
    </source>
</evidence>
<reference evidence="6 7" key="1">
    <citation type="submission" date="2024-11" db="EMBL/GenBank/DDBJ databases">
        <title>Adaptive evolution of stress response genes in parasites aligns with host niche diversity.</title>
        <authorList>
            <person name="Hahn C."/>
            <person name="Resl P."/>
        </authorList>
    </citation>
    <scope>NUCLEOTIDE SEQUENCE [LARGE SCALE GENOMIC DNA]</scope>
    <source>
        <strain evidence="6">EGGRZ-B1_66</strain>
        <tissue evidence="6">Body</tissue>
    </source>
</reference>
<dbReference type="EMBL" id="JBJKFK010001211">
    <property type="protein sequence ID" value="KAL3313725.1"/>
    <property type="molecule type" value="Genomic_DNA"/>
</dbReference>
<keyword evidence="7" id="KW-1185">Reference proteome</keyword>
<dbReference type="InterPro" id="IPR036388">
    <property type="entry name" value="WH-like_DNA-bd_sf"/>
</dbReference>
<evidence type="ECO:0000256" key="2">
    <source>
        <dbReference type="ARBA" id="ARBA00017934"/>
    </source>
</evidence>
<dbReference type="SUPFAM" id="SSF46785">
    <property type="entry name" value="Winged helix' DNA-binding domain"/>
    <property type="match status" value="1"/>
</dbReference>
<dbReference type="PANTHER" id="PTHR13149:SF0">
    <property type="entry name" value="VACUOLAR PROTEIN-SORTING-ASSOCIATED PROTEIN 25"/>
    <property type="match status" value="1"/>
</dbReference>
<dbReference type="Proteomes" id="UP001626550">
    <property type="component" value="Unassembled WGS sequence"/>
</dbReference>
<name>A0ABD2Q276_9PLAT</name>
<keyword evidence="4" id="KW-0653">Protein transport</keyword>
<dbReference type="GO" id="GO:0015031">
    <property type="term" value="P:protein transport"/>
    <property type="evidence" value="ECO:0007669"/>
    <property type="project" value="UniProtKB-KW"/>
</dbReference>
<dbReference type="PANTHER" id="PTHR13149">
    <property type="entry name" value="VACUOLAR PROTEIN SORTING-ASSOCIATED PROTEIN VPS25"/>
    <property type="match status" value="1"/>
</dbReference>
<comment type="caution">
    <text evidence="6">The sequence shown here is derived from an EMBL/GenBank/DDBJ whole genome shotgun (WGS) entry which is preliminary data.</text>
</comment>
<comment type="similarity">
    <text evidence="1">Belongs to the VPS25 family.</text>
</comment>
<dbReference type="Pfam" id="PF05871">
    <property type="entry name" value="ESCRT-II"/>
    <property type="match status" value="1"/>
</dbReference>
<gene>
    <name evidence="6" type="primary">VPS25</name>
    <name evidence="6" type="ORF">Ciccas_007672</name>
</gene>
<dbReference type="FunFam" id="1.10.10.10:FF:000141">
    <property type="entry name" value="vacuolar protein-sorting-associated protein 25"/>
    <property type="match status" value="1"/>
</dbReference>
<evidence type="ECO:0000256" key="3">
    <source>
        <dbReference type="ARBA" id="ARBA00022448"/>
    </source>
</evidence>
<proteinExistence type="inferred from homology"/>
<dbReference type="Gene3D" id="1.10.10.10">
    <property type="entry name" value="Winged helix-like DNA-binding domain superfamily/Winged helix DNA-binding domain"/>
    <property type="match status" value="1"/>
</dbReference>
<sequence length="115" mass="13284">MIRIERKASKELVIAVLDELHRRGNLTWTNKTHTEGKFAWKTPEEWAKIIADWAISTGQGNNVFTIFELISGDETVDEPFHGLDHEVFITALRCLERQDRAKLMNNNDGVKFFLV</sequence>
<dbReference type="InterPro" id="IPR008570">
    <property type="entry name" value="ESCRT-II_cplx_Vps25-sub"/>
</dbReference>
<evidence type="ECO:0000313" key="6">
    <source>
        <dbReference type="EMBL" id="KAL3313725.1"/>
    </source>
</evidence>
<dbReference type="AlphaFoldDB" id="A0ABD2Q276"/>